<dbReference type="PANTHER" id="PTHR43776:SF7">
    <property type="entry name" value="D,D-DIPEPTIDE TRANSPORT ATP-BINDING PROTEIN DDPF-RELATED"/>
    <property type="match status" value="1"/>
</dbReference>
<dbReference type="GO" id="GO:0016887">
    <property type="term" value="F:ATP hydrolysis activity"/>
    <property type="evidence" value="ECO:0007669"/>
    <property type="project" value="InterPro"/>
</dbReference>
<dbReference type="InterPro" id="IPR003593">
    <property type="entry name" value="AAA+_ATPase"/>
</dbReference>
<keyword evidence="8" id="KW-1185">Reference proteome</keyword>
<evidence type="ECO:0000313" key="7">
    <source>
        <dbReference type="EMBL" id="SFZ80640.1"/>
    </source>
</evidence>
<dbReference type="InterPro" id="IPR013563">
    <property type="entry name" value="Oligopep_ABC_C"/>
</dbReference>
<keyword evidence="5 7" id="KW-0067">ATP-binding</keyword>
<dbReference type="PROSITE" id="PS00211">
    <property type="entry name" value="ABC_TRANSPORTER_1"/>
    <property type="match status" value="1"/>
</dbReference>
<dbReference type="FunFam" id="3.40.50.300:FF:000016">
    <property type="entry name" value="Oligopeptide ABC transporter ATP-binding component"/>
    <property type="match status" value="1"/>
</dbReference>
<dbReference type="STRING" id="665118.SAMN02983003_0043"/>
<dbReference type="AlphaFoldDB" id="A0A1K2HS37"/>
<dbReference type="Proteomes" id="UP000183447">
    <property type="component" value="Unassembled WGS sequence"/>
</dbReference>
<proteinExistence type="inferred from homology"/>
<dbReference type="Pfam" id="PF00005">
    <property type="entry name" value="ABC_tran"/>
    <property type="match status" value="1"/>
</dbReference>
<dbReference type="NCBIfam" id="TIGR01727">
    <property type="entry name" value="oligo_HPY"/>
    <property type="match status" value="1"/>
</dbReference>
<dbReference type="GO" id="GO:0055085">
    <property type="term" value="P:transmembrane transport"/>
    <property type="evidence" value="ECO:0007669"/>
    <property type="project" value="UniProtKB-ARBA"/>
</dbReference>
<evidence type="ECO:0000256" key="5">
    <source>
        <dbReference type="ARBA" id="ARBA00022840"/>
    </source>
</evidence>
<dbReference type="PROSITE" id="PS50893">
    <property type="entry name" value="ABC_TRANSPORTER_2"/>
    <property type="match status" value="1"/>
</dbReference>
<dbReference type="Gene3D" id="3.40.50.300">
    <property type="entry name" value="P-loop containing nucleotide triphosphate hydrolases"/>
    <property type="match status" value="1"/>
</dbReference>
<reference evidence="7 8" key="1">
    <citation type="submission" date="2016-11" db="EMBL/GenBank/DDBJ databases">
        <authorList>
            <person name="Jaros S."/>
            <person name="Januszkiewicz K."/>
            <person name="Wedrychowicz H."/>
        </authorList>
    </citation>
    <scope>NUCLEOTIDE SEQUENCE [LARGE SCALE GENOMIC DNA]</scope>
    <source>
        <strain evidence="7 8">ATCC 23634</strain>
    </source>
</reference>
<evidence type="ECO:0000256" key="3">
    <source>
        <dbReference type="ARBA" id="ARBA00022448"/>
    </source>
</evidence>
<sequence>MSSDAPSVTSAGDLGYLRDDAALKVRNLTVSFRRGQKIFNAVSDVSFDLARGETLGLVGESGSGKTTIGRAILQLVPAHGADLGGAITYEDDDLATLSRAQMRLMRRRMQMIFQDPVSSFNPRRKVVDIVGEGLEIQGMPRDERRRRVDQALADVGLSRAMVEGRRPYQFSGGQCQRLAIARALALGPDMIVCDEPVASLDVSVQAHVINLLQDIRAARNLALIFISHDLAVVRNVSDRVAVLYMGRMVEIGRADDIYRAPAHPYTRRLLDAIPVPDPARRIPAGEGGAEPHSQLAPPSGCRFRLRCPRADALCAEVEPQLRPMAQGQYAACHHPLPELGQGNSSRPAALSTPA</sequence>
<keyword evidence="3" id="KW-0813">Transport</keyword>
<dbReference type="InterPro" id="IPR050319">
    <property type="entry name" value="ABC_transp_ATP-bind"/>
</dbReference>
<dbReference type="Pfam" id="PF08352">
    <property type="entry name" value="oligo_HPY"/>
    <property type="match status" value="1"/>
</dbReference>
<keyword evidence="4" id="KW-0547">Nucleotide-binding</keyword>
<comment type="similarity">
    <text evidence="2">Belongs to the ABC transporter superfamily.</text>
</comment>
<comment type="subcellular location">
    <subcellularLocation>
        <location evidence="1">Cell inner membrane</location>
        <topology evidence="1">Peripheral membrane protein</topology>
    </subcellularLocation>
</comment>
<dbReference type="InterPro" id="IPR003439">
    <property type="entry name" value="ABC_transporter-like_ATP-bd"/>
</dbReference>
<dbReference type="SUPFAM" id="SSF52540">
    <property type="entry name" value="P-loop containing nucleoside triphosphate hydrolases"/>
    <property type="match status" value="1"/>
</dbReference>
<accession>A0A1K2HS37</accession>
<dbReference type="GO" id="GO:0015833">
    <property type="term" value="P:peptide transport"/>
    <property type="evidence" value="ECO:0007669"/>
    <property type="project" value="InterPro"/>
</dbReference>
<dbReference type="RefSeq" id="WP_084603142.1">
    <property type="nucleotide sequence ID" value="NZ_FPKU01000001.1"/>
</dbReference>
<evidence type="ECO:0000259" key="6">
    <source>
        <dbReference type="PROSITE" id="PS50893"/>
    </source>
</evidence>
<dbReference type="PANTHER" id="PTHR43776">
    <property type="entry name" value="TRANSPORT ATP-BINDING PROTEIN"/>
    <property type="match status" value="1"/>
</dbReference>
<dbReference type="GO" id="GO:0005524">
    <property type="term" value="F:ATP binding"/>
    <property type="evidence" value="ECO:0007669"/>
    <property type="project" value="UniProtKB-KW"/>
</dbReference>
<dbReference type="OrthoDB" id="9815712at2"/>
<dbReference type="EMBL" id="FPKU01000001">
    <property type="protein sequence ID" value="SFZ80640.1"/>
    <property type="molecule type" value="Genomic_DNA"/>
</dbReference>
<evidence type="ECO:0000256" key="1">
    <source>
        <dbReference type="ARBA" id="ARBA00004417"/>
    </source>
</evidence>
<evidence type="ECO:0000256" key="2">
    <source>
        <dbReference type="ARBA" id="ARBA00005417"/>
    </source>
</evidence>
<protein>
    <submittedName>
        <fullName evidence="7">Peptide/nickel transport system ATP-binding protein</fullName>
    </submittedName>
</protein>
<organism evidence="7 8">
    <name type="scientific">Devosia enhydra</name>
    <dbReference type="NCBI Taxonomy" id="665118"/>
    <lineage>
        <taxon>Bacteria</taxon>
        <taxon>Pseudomonadati</taxon>
        <taxon>Pseudomonadota</taxon>
        <taxon>Alphaproteobacteria</taxon>
        <taxon>Hyphomicrobiales</taxon>
        <taxon>Devosiaceae</taxon>
        <taxon>Devosia</taxon>
    </lineage>
</organism>
<dbReference type="SMART" id="SM00382">
    <property type="entry name" value="AAA"/>
    <property type="match status" value="1"/>
</dbReference>
<gene>
    <name evidence="7" type="ORF">SAMN02983003_0043</name>
</gene>
<evidence type="ECO:0000256" key="4">
    <source>
        <dbReference type="ARBA" id="ARBA00022741"/>
    </source>
</evidence>
<dbReference type="CDD" id="cd03257">
    <property type="entry name" value="ABC_NikE_OppD_transporters"/>
    <property type="match status" value="1"/>
</dbReference>
<dbReference type="InterPro" id="IPR017871">
    <property type="entry name" value="ABC_transporter-like_CS"/>
</dbReference>
<feature type="domain" description="ABC transporter" evidence="6">
    <location>
        <begin position="23"/>
        <end position="270"/>
    </location>
</feature>
<evidence type="ECO:0000313" key="8">
    <source>
        <dbReference type="Proteomes" id="UP000183447"/>
    </source>
</evidence>
<dbReference type="InterPro" id="IPR027417">
    <property type="entry name" value="P-loop_NTPase"/>
</dbReference>
<dbReference type="GO" id="GO:0005886">
    <property type="term" value="C:plasma membrane"/>
    <property type="evidence" value="ECO:0007669"/>
    <property type="project" value="UniProtKB-SubCell"/>
</dbReference>
<name>A0A1K2HS37_9HYPH</name>